<evidence type="ECO:0000259" key="2">
    <source>
        <dbReference type="Pfam" id="PF00753"/>
    </source>
</evidence>
<dbReference type="InterPro" id="IPR036866">
    <property type="entry name" value="RibonucZ/Hydroxyglut_hydro"/>
</dbReference>
<reference evidence="3" key="1">
    <citation type="submission" date="2020-10" db="EMBL/GenBank/DDBJ databases">
        <authorList>
            <person name="Gilroy R."/>
        </authorList>
    </citation>
    <scope>NUCLEOTIDE SEQUENCE</scope>
    <source>
        <strain evidence="3">ChiW25-3613</strain>
    </source>
</reference>
<feature type="signal peptide" evidence="1">
    <location>
        <begin position="1"/>
        <end position="19"/>
    </location>
</feature>
<evidence type="ECO:0000313" key="4">
    <source>
        <dbReference type="Proteomes" id="UP000824179"/>
    </source>
</evidence>
<dbReference type="SUPFAM" id="SSF56281">
    <property type="entry name" value="Metallo-hydrolase/oxidoreductase"/>
    <property type="match status" value="1"/>
</dbReference>
<feature type="chain" id="PRO_5038679936" evidence="1">
    <location>
        <begin position="20"/>
        <end position="488"/>
    </location>
</feature>
<dbReference type="EMBL" id="DVHB01000016">
    <property type="protein sequence ID" value="HIR38884.1"/>
    <property type="molecule type" value="Genomic_DNA"/>
</dbReference>
<protein>
    <submittedName>
        <fullName evidence="3">MBL fold metallo-hydrolase</fullName>
    </submittedName>
</protein>
<dbReference type="InterPro" id="IPR052159">
    <property type="entry name" value="Competence_DNA_uptake"/>
</dbReference>
<dbReference type="Proteomes" id="UP000824179">
    <property type="component" value="Unassembled WGS sequence"/>
</dbReference>
<organism evidence="3 4">
    <name type="scientific">Candidatus Coproplasma stercoripullorum</name>
    <dbReference type="NCBI Taxonomy" id="2840751"/>
    <lineage>
        <taxon>Bacteria</taxon>
        <taxon>Bacillati</taxon>
        <taxon>Bacillota</taxon>
        <taxon>Clostridia</taxon>
        <taxon>Eubacteriales</taxon>
        <taxon>Candidatus Coproplasma</taxon>
    </lineage>
</organism>
<gene>
    <name evidence="3" type="ORF">IAB90_00720</name>
</gene>
<dbReference type="Gene3D" id="3.60.15.10">
    <property type="entry name" value="Ribonuclease Z/Hydroxyacylglutathione hydrolase-like"/>
    <property type="match status" value="1"/>
</dbReference>
<dbReference type="PANTHER" id="PTHR30619">
    <property type="entry name" value="DNA INTERNALIZATION/COMPETENCE PROTEIN COMEC/REC2"/>
    <property type="match status" value="1"/>
</dbReference>
<dbReference type="PANTHER" id="PTHR30619:SF1">
    <property type="entry name" value="RECOMBINATION PROTEIN 2"/>
    <property type="match status" value="1"/>
</dbReference>
<comment type="caution">
    <text evidence="3">The sequence shown here is derived from an EMBL/GenBank/DDBJ whole genome shotgun (WGS) entry which is preliminary data.</text>
</comment>
<keyword evidence="1" id="KW-0732">Signal</keyword>
<evidence type="ECO:0000256" key="1">
    <source>
        <dbReference type="SAM" id="SignalP"/>
    </source>
</evidence>
<accession>A0A9D1AF68</accession>
<evidence type="ECO:0000313" key="3">
    <source>
        <dbReference type="EMBL" id="HIR38884.1"/>
    </source>
</evidence>
<proteinExistence type="predicted"/>
<sequence length="488" mass="53452">MKGKILCAAAAAVAAAMIAALPGCEIIEDIFGDIFHEHTYSSSEWESDAGGHWNVCTGCGEHLNAAAHTTDDEWKSDASSHWQLCTVCGYAVNSAAHTPAEGWESDAASHWQVCTVCGYVLNSAAHTFNAQNECTVCGYSAAGAGEGSEADIASAELSIHFIELGNKYTGDSTLIKVGDTEVLIDAGSRQSSAPTIKAHIDKYCTDGVLEYVIATHSDQDHIAALVGTSSGGNYNGVLYSYEIGTIIRFDRTNKDTETAAGNPTLYGRFETAVDYAEANGAAVYTGLQCYNQTDGAQRTYYLDEEQTISMNILYNYYYEHDSSDENNYSVCMMLSQELEGGEKNYLFTGDLEEEGEEYLVQYNELPEVELFKAGHHGSPTSSNEVLLSVIRPKNVVVCCCAGSDEYTDNKDNQFPSQAFISRVCKYTENVYVTTMVSDNEDEFEPMNGDIVFYYSKSEGEEGSLKLWCSNNTTKLKDTEWFAANRVWE</sequence>
<dbReference type="Pfam" id="PF00753">
    <property type="entry name" value="Lactamase_B"/>
    <property type="match status" value="1"/>
</dbReference>
<reference evidence="3" key="2">
    <citation type="journal article" date="2021" name="PeerJ">
        <title>Extensive microbial diversity within the chicken gut microbiome revealed by metagenomics and culture.</title>
        <authorList>
            <person name="Gilroy R."/>
            <person name="Ravi A."/>
            <person name="Getino M."/>
            <person name="Pursley I."/>
            <person name="Horton D.L."/>
            <person name="Alikhan N.F."/>
            <person name="Baker D."/>
            <person name="Gharbi K."/>
            <person name="Hall N."/>
            <person name="Watson M."/>
            <person name="Adriaenssens E.M."/>
            <person name="Foster-Nyarko E."/>
            <person name="Jarju S."/>
            <person name="Secka A."/>
            <person name="Antonio M."/>
            <person name="Oren A."/>
            <person name="Chaudhuri R.R."/>
            <person name="La Ragione R."/>
            <person name="Hildebrand F."/>
            <person name="Pallen M.J."/>
        </authorList>
    </citation>
    <scope>NUCLEOTIDE SEQUENCE</scope>
    <source>
        <strain evidence="3">ChiW25-3613</strain>
    </source>
</reference>
<name>A0A9D1AF68_9FIRM</name>
<dbReference type="AlphaFoldDB" id="A0A9D1AF68"/>
<feature type="domain" description="Metallo-beta-lactamase" evidence="2">
    <location>
        <begin position="170"/>
        <end position="227"/>
    </location>
</feature>
<dbReference type="InterPro" id="IPR001279">
    <property type="entry name" value="Metallo-B-lactamas"/>
</dbReference>